<dbReference type="CDD" id="cd01948">
    <property type="entry name" value="EAL"/>
    <property type="match status" value="1"/>
</dbReference>
<reference evidence="4 5" key="1">
    <citation type="journal article" date="2011" name="J. Bacteriol.">
        <title>Complete Genome Sequence of Alicyclobacillus acidocaldarius Strain Tc-4-1.</title>
        <authorList>
            <person name="Chen Y."/>
            <person name="He Y."/>
            <person name="Zhang B."/>
            <person name="Yang J."/>
            <person name="Li W."/>
            <person name="Dong Z."/>
            <person name="Hu S."/>
        </authorList>
    </citation>
    <scope>NUCLEOTIDE SEQUENCE [LARGE SCALE GENOMIC DNA]</scope>
    <source>
        <strain evidence="4 5">Tc-4-1</strain>
    </source>
</reference>
<evidence type="ECO:0000313" key="5">
    <source>
        <dbReference type="Proteomes" id="UP000000292"/>
    </source>
</evidence>
<dbReference type="Proteomes" id="UP000000292">
    <property type="component" value="Chromosome"/>
</dbReference>
<dbReference type="STRING" id="1048834.TC41_0308"/>
<dbReference type="PANTHER" id="PTHR44757:SF2">
    <property type="entry name" value="BIOFILM ARCHITECTURE MAINTENANCE PROTEIN MBAA"/>
    <property type="match status" value="1"/>
</dbReference>
<gene>
    <name evidence="4" type="ordered locus">TC41_0308</name>
</gene>
<dbReference type="InterPro" id="IPR043128">
    <property type="entry name" value="Rev_trsase/Diguanyl_cyclase"/>
</dbReference>
<evidence type="ECO:0000256" key="1">
    <source>
        <dbReference type="SAM" id="Phobius"/>
    </source>
</evidence>
<dbReference type="HOGENOM" id="CLU_000445_70_50_9"/>
<dbReference type="SUPFAM" id="SSF141868">
    <property type="entry name" value="EAL domain-like"/>
    <property type="match status" value="1"/>
</dbReference>
<dbReference type="SMART" id="SM00052">
    <property type="entry name" value="EAL"/>
    <property type="match status" value="1"/>
</dbReference>
<dbReference type="Gene3D" id="3.20.20.450">
    <property type="entry name" value="EAL domain"/>
    <property type="match status" value="1"/>
</dbReference>
<dbReference type="KEGG" id="aad:TC41_0308"/>
<keyword evidence="1" id="KW-1133">Transmembrane helix</keyword>
<dbReference type="PROSITE" id="PS50883">
    <property type="entry name" value="EAL"/>
    <property type="match status" value="1"/>
</dbReference>
<dbReference type="InterPro" id="IPR000160">
    <property type="entry name" value="GGDEF_dom"/>
</dbReference>
<proteinExistence type="predicted"/>
<evidence type="ECO:0000259" key="3">
    <source>
        <dbReference type="PROSITE" id="PS50887"/>
    </source>
</evidence>
<sequence>MHGEKARALSEAAGLRRAFCEEKDFAFRSTNYIDTHAPHGGPKSMRAWLKWLLLKPLATEYRLLAYVVSMQVVVLAMVAAIVYDAAGGVHTLAHWERAIGVDSLPILRAMASRPLYVTLWIAGIGTALLLAFSAFAYRELFLDLRQKRDLRRRLAHQSSHDALTGVLNRAYFMDYFEYAVRAAERDADRLALLYIDLDRFEALNAAFGYRAGDDVLRAVARGWQAEKRSADCLARLGGDEFALLMAHAGPELDVLAVANRLMASCREVDAWAHRFDLGACVGIAFFPEDGTTPDVLLRKAELAVQRAKRRGRHQVCFYRESIAAAMSRADRLRNELPRAIARGELYVVYQPVVDAKSGELVSAEALVRWRHKEFGELSPGEFLPVAEEARLMPAITRRVMEEAITSLAAWRESGLSLTISLNISAQDCQLYGDLVDDLSRAVAEHGVKPEDVEIELTEQSLMEHAAEDLVRSLCQRGFRIALDDFGTGYASLAYLRRFQVTRIKIDRSYVARLYTNEYYERLIRAVMALASELGLEVTAEGVETAEQEALLRAIGVNRLQGFRYGRPVTASALQEMAAGHTDPL</sequence>
<evidence type="ECO:0000259" key="2">
    <source>
        <dbReference type="PROSITE" id="PS50883"/>
    </source>
</evidence>
<dbReference type="SMART" id="SM00267">
    <property type="entry name" value="GGDEF"/>
    <property type="match status" value="1"/>
</dbReference>
<dbReference type="InterPro" id="IPR035919">
    <property type="entry name" value="EAL_sf"/>
</dbReference>
<feature type="domain" description="GGDEF" evidence="3">
    <location>
        <begin position="188"/>
        <end position="320"/>
    </location>
</feature>
<reference evidence="5" key="2">
    <citation type="submission" date="2011-06" db="EMBL/GenBank/DDBJ databases">
        <title>The complete genome sequence of Alicyclobacillus acidocaldarius sp. Tc-4-1.</title>
        <authorList>
            <person name="Chen Y."/>
            <person name="He Y."/>
            <person name="Dong Z."/>
            <person name="Hu S."/>
        </authorList>
    </citation>
    <scope>NUCLEOTIDE SEQUENCE [LARGE SCALE GENOMIC DNA]</scope>
    <source>
        <strain evidence="5">Tc-4-1</strain>
    </source>
</reference>
<accession>F8IJT7</accession>
<dbReference type="PROSITE" id="PS50887">
    <property type="entry name" value="GGDEF"/>
    <property type="match status" value="1"/>
</dbReference>
<dbReference type="Pfam" id="PF00563">
    <property type="entry name" value="EAL"/>
    <property type="match status" value="1"/>
</dbReference>
<dbReference type="SUPFAM" id="SSF55073">
    <property type="entry name" value="Nucleotide cyclase"/>
    <property type="match status" value="1"/>
</dbReference>
<dbReference type="Pfam" id="PF00990">
    <property type="entry name" value="GGDEF"/>
    <property type="match status" value="1"/>
</dbReference>
<keyword evidence="1" id="KW-0472">Membrane</keyword>
<dbReference type="InterPro" id="IPR001633">
    <property type="entry name" value="EAL_dom"/>
</dbReference>
<dbReference type="InterPro" id="IPR052155">
    <property type="entry name" value="Biofilm_reg_signaling"/>
</dbReference>
<feature type="transmembrane region" description="Helical" evidence="1">
    <location>
        <begin position="63"/>
        <end position="83"/>
    </location>
</feature>
<feature type="transmembrane region" description="Helical" evidence="1">
    <location>
        <begin position="115"/>
        <end position="137"/>
    </location>
</feature>
<protein>
    <submittedName>
        <fullName evidence="4">Diguanylate cyclase/phosphodiesterase</fullName>
    </submittedName>
</protein>
<keyword evidence="1" id="KW-0812">Transmembrane</keyword>
<name>F8IJT7_ALIAT</name>
<dbReference type="InterPro" id="IPR029787">
    <property type="entry name" value="Nucleotide_cyclase"/>
</dbReference>
<dbReference type="AlphaFoldDB" id="F8IJT7"/>
<dbReference type="PANTHER" id="PTHR44757">
    <property type="entry name" value="DIGUANYLATE CYCLASE DGCP"/>
    <property type="match status" value="1"/>
</dbReference>
<evidence type="ECO:0000313" key="4">
    <source>
        <dbReference type="EMBL" id="AEJ42276.1"/>
    </source>
</evidence>
<dbReference type="PATRIC" id="fig|1048834.4.peg.288"/>
<dbReference type="CDD" id="cd01949">
    <property type="entry name" value="GGDEF"/>
    <property type="match status" value="1"/>
</dbReference>
<organism evidence="4 5">
    <name type="scientific">Alicyclobacillus acidocaldarius (strain Tc-4-1)</name>
    <name type="common">Bacillus acidocaldarius</name>
    <dbReference type="NCBI Taxonomy" id="1048834"/>
    <lineage>
        <taxon>Bacteria</taxon>
        <taxon>Bacillati</taxon>
        <taxon>Bacillota</taxon>
        <taxon>Bacilli</taxon>
        <taxon>Bacillales</taxon>
        <taxon>Alicyclobacillaceae</taxon>
        <taxon>Alicyclobacillus</taxon>
    </lineage>
</organism>
<dbReference type="NCBIfam" id="TIGR00254">
    <property type="entry name" value="GGDEF"/>
    <property type="match status" value="1"/>
</dbReference>
<dbReference type="EMBL" id="CP002902">
    <property type="protein sequence ID" value="AEJ42276.1"/>
    <property type="molecule type" value="Genomic_DNA"/>
</dbReference>
<feature type="domain" description="EAL" evidence="2">
    <location>
        <begin position="329"/>
        <end position="581"/>
    </location>
</feature>
<dbReference type="eggNOG" id="COG5001">
    <property type="taxonomic scope" value="Bacteria"/>
</dbReference>
<dbReference type="Gene3D" id="3.30.70.270">
    <property type="match status" value="1"/>
</dbReference>